<dbReference type="PATRIC" id="fig|1454004.3.peg.2451"/>
<sequence length="411" mass="45746">MNDKESGPDGFTEHSKTLNPNLKGRDIREAFKGDEYQILLVANKFQTGFDQPLLCGMYVDKRLAGIQAVQTLSRLNRAHPGKDTTYVLDFVNDPEEVLAAFKTYHTTAELAATTDPNLVFNLRAKLDAAGHYDDFEVDRVVAVELKPDAKQSELVAALEPVRDRLMKRYKAAQEALEAAKAKRDDKAAEDAQNELGALILFKGDLGAFIRLYTFLSQIFNYGNTAIEKRAIFYKRLLPLLEFGREREGIDLSKVVLTHHHLKNLGKQGMPLSDGDKPLLDPITDTGSGRVQEKETALLYEIIAKLNDLFDGDLTEQDKLVYVNQVIKGKLLESEKLQQQAANNSKNQFANSPDLKTELMNAIMGALDAHTAMSTQALNSTTVQNGMKDILLNHAGLWEMLREQAAGQRPSA</sequence>
<feature type="domain" description="Restriction endonuclease type I HsdR second RecA-like helicase" evidence="3">
    <location>
        <begin position="25"/>
        <end position="90"/>
    </location>
</feature>
<evidence type="ECO:0000313" key="5">
    <source>
        <dbReference type="Proteomes" id="UP000022141"/>
    </source>
</evidence>
<dbReference type="InterPro" id="IPR027417">
    <property type="entry name" value="P-loop_NTPase"/>
</dbReference>
<evidence type="ECO:0000259" key="3">
    <source>
        <dbReference type="Pfam" id="PF22679"/>
    </source>
</evidence>
<proteinExistence type="predicted"/>
<protein>
    <submittedName>
        <fullName evidence="4">Type I site-specific deoxyribonuclease, HsdR family</fullName>
    </submittedName>
</protein>
<dbReference type="InterPro" id="IPR055180">
    <property type="entry name" value="HsdR_RecA-like_helicase_dom_2"/>
</dbReference>
<dbReference type="Pfam" id="PF22679">
    <property type="entry name" value="T1R_D3-like"/>
    <property type="match status" value="1"/>
</dbReference>
<reference evidence="4" key="1">
    <citation type="submission" date="2014-02" db="EMBL/GenBank/DDBJ databases">
        <title>Expanding our view of genomic diversity in Candidatus Accumulibacter clades.</title>
        <authorList>
            <person name="Skennerton C.T."/>
            <person name="Barr J.J."/>
            <person name="Slater F.R."/>
            <person name="Bond P.L."/>
            <person name="Tyson G.W."/>
        </authorList>
    </citation>
    <scope>NUCLEOTIDE SEQUENCE [LARGE SCALE GENOMIC DNA]</scope>
</reference>
<evidence type="ECO:0000256" key="1">
    <source>
        <dbReference type="SAM" id="Coils"/>
    </source>
</evidence>
<comment type="caution">
    <text evidence="4">The sequence shown here is derived from an EMBL/GenBank/DDBJ whole genome shotgun (WGS) entry which is preliminary data.</text>
</comment>
<evidence type="ECO:0000256" key="2">
    <source>
        <dbReference type="SAM" id="MobiDB-lite"/>
    </source>
</evidence>
<feature type="compositionally biased region" description="Basic and acidic residues" evidence="2">
    <location>
        <begin position="1"/>
        <end position="16"/>
    </location>
</feature>
<dbReference type="PANTHER" id="PTHR42927">
    <property type="entry name" value="HELICASE SUPERFAMILY 1 AND 2 DOMAIN-CONTAINING PROTEIN"/>
    <property type="match status" value="1"/>
</dbReference>
<evidence type="ECO:0000313" key="4">
    <source>
        <dbReference type="EMBL" id="EXI87777.1"/>
    </source>
</evidence>
<accession>A0A011QEK4</accession>
<dbReference type="EMBL" id="JEMY01000031">
    <property type="protein sequence ID" value="EXI87777.1"/>
    <property type="molecule type" value="Genomic_DNA"/>
</dbReference>
<feature type="region of interest" description="Disordered" evidence="2">
    <location>
        <begin position="1"/>
        <end position="20"/>
    </location>
</feature>
<dbReference type="STRING" id="1454004.AW11_02373"/>
<gene>
    <name evidence="4" type="ORF">AW11_02373</name>
</gene>
<dbReference type="eggNOG" id="COG0610">
    <property type="taxonomic scope" value="Bacteria"/>
</dbReference>
<keyword evidence="1" id="KW-0175">Coiled coil</keyword>
<dbReference type="PANTHER" id="PTHR42927:SF1">
    <property type="entry name" value="HELICASE SUPERFAMILY 1 AND 2 DOMAIN-CONTAINING PROTEIN"/>
    <property type="match status" value="1"/>
</dbReference>
<feature type="coiled-coil region" evidence="1">
    <location>
        <begin position="162"/>
        <end position="189"/>
    </location>
</feature>
<dbReference type="Gene3D" id="3.40.50.300">
    <property type="entry name" value="P-loop containing nucleotide triphosphate hydrolases"/>
    <property type="match status" value="1"/>
</dbReference>
<name>A0A011QEK4_ACCRE</name>
<organism evidence="4 5">
    <name type="scientific">Accumulibacter regalis</name>
    <dbReference type="NCBI Taxonomy" id="522306"/>
    <lineage>
        <taxon>Bacteria</taxon>
        <taxon>Pseudomonadati</taxon>
        <taxon>Pseudomonadota</taxon>
        <taxon>Betaproteobacteria</taxon>
        <taxon>Candidatus Accumulibacter</taxon>
    </lineage>
</organism>
<keyword evidence="5" id="KW-1185">Reference proteome</keyword>
<dbReference type="AlphaFoldDB" id="A0A011QEK4"/>
<dbReference type="Proteomes" id="UP000022141">
    <property type="component" value="Unassembled WGS sequence"/>
</dbReference>